<dbReference type="GO" id="GO:0000045">
    <property type="term" value="P:autophagosome assembly"/>
    <property type="evidence" value="ECO:0007669"/>
    <property type="project" value="TreeGrafter"/>
</dbReference>
<evidence type="ECO:0000256" key="3">
    <source>
        <dbReference type="ARBA" id="ARBA00023006"/>
    </source>
</evidence>
<dbReference type="GO" id="GO:0019901">
    <property type="term" value="F:protein kinase binding"/>
    <property type="evidence" value="ECO:0007669"/>
    <property type="project" value="TreeGrafter"/>
</dbReference>
<name>A0A023FXM1_AMBPA</name>
<evidence type="ECO:0000313" key="4">
    <source>
        <dbReference type="EMBL" id="JAC25453.1"/>
    </source>
</evidence>
<dbReference type="PANTHER" id="PTHR13292:SF0">
    <property type="entry name" value="AUTOPHAGY-RELATED PROTEIN 101"/>
    <property type="match status" value="1"/>
</dbReference>
<protein>
    <recommendedName>
        <fullName evidence="2">Autophagy-related protein 101</fullName>
    </recommendedName>
</protein>
<dbReference type="EMBL" id="GBBL01001867">
    <property type="protein sequence ID" value="JAC25453.1"/>
    <property type="molecule type" value="mRNA"/>
</dbReference>
<organism evidence="4">
    <name type="scientific">Amblyomma parvum</name>
    <name type="common">South American tick</name>
    <dbReference type="NCBI Taxonomy" id="251391"/>
    <lineage>
        <taxon>Eukaryota</taxon>
        <taxon>Metazoa</taxon>
        <taxon>Ecdysozoa</taxon>
        <taxon>Arthropoda</taxon>
        <taxon>Chelicerata</taxon>
        <taxon>Arachnida</taxon>
        <taxon>Acari</taxon>
        <taxon>Parasitiformes</taxon>
        <taxon>Ixodida</taxon>
        <taxon>Ixodoidea</taxon>
        <taxon>Ixodidae</taxon>
        <taxon>Amblyomminae</taxon>
        <taxon>Amblyomma</taxon>
    </lineage>
</organism>
<dbReference type="AlphaFoldDB" id="A0A023FXM1"/>
<sequence>MNARSEVFELCLEGRQVQEAVSGIFHTLLFHRTLGKFHYKEEGSYSVGTVGFEDITCDFVDFTYVRCASDELNETLTRDIVAFSERLRSHDGPRSGNIGLEFYQKRRGRWLLLENIPWEVWNIRINILTLPNEQERQRQRVRLGEQLAEKVVAVAASLNRQQYLPKVPSEPDLELVFDTHYPDIQPYHFKVISHTSGPSNNQSSVGSTMRKLLKDTLAF</sequence>
<evidence type="ECO:0000256" key="2">
    <source>
        <dbReference type="ARBA" id="ARBA00018874"/>
    </source>
</evidence>
<proteinExistence type="evidence at transcript level"/>
<evidence type="ECO:0000256" key="1">
    <source>
        <dbReference type="ARBA" id="ARBA00007130"/>
    </source>
</evidence>
<dbReference type="Pfam" id="PF07855">
    <property type="entry name" value="ATG101"/>
    <property type="match status" value="1"/>
</dbReference>
<reference evidence="4" key="1">
    <citation type="submission" date="2014-03" db="EMBL/GenBank/DDBJ databases">
        <title>The sialotranscriptome of Amblyomma triste, Amblyomma parvum and Amblyomma cajennense ticks, uncovered by 454-based RNA-seq.</title>
        <authorList>
            <person name="Garcia G.R."/>
            <person name="Gardinassi L.G."/>
            <person name="Ribeiro J.M."/>
            <person name="Anatrielo E."/>
            <person name="Ferreira B.R."/>
            <person name="Moreira H.N."/>
            <person name="Mafra C."/>
            <person name="Olegario M.M."/>
            <person name="Szabo P.J."/>
            <person name="Miranda-Santos I.K."/>
            <person name="Maruyama S.R."/>
        </authorList>
    </citation>
    <scope>NUCLEOTIDE SEQUENCE</scope>
    <source>
        <strain evidence="4">Araguapaz</strain>
        <tissue evidence="4">Salivary glands</tissue>
    </source>
</reference>
<comment type="similarity">
    <text evidence="1">Belongs to the ATG101 family.</text>
</comment>
<keyword evidence="3" id="KW-0072">Autophagy</keyword>
<accession>A0A023FXM1</accession>
<dbReference type="GO" id="GO:1990316">
    <property type="term" value="C:Atg1/ULK1 kinase complex"/>
    <property type="evidence" value="ECO:0007669"/>
    <property type="project" value="TreeGrafter"/>
</dbReference>
<dbReference type="InterPro" id="IPR012445">
    <property type="entry name" value="ATG101"/>
</dbReference>
<dbReference type="GO" id="GO:0000407">
    <property type="term" value="C:phagophore assembly site"/>
    <property type="evidence" value="ECO:0007669"/>
    <property type="project" value="TreeGrafter"/>
</dbReference>
<dbReference type="PANTHER" id="PTHR13292">
    <property type="entry name" value="AUTOPHAGY-RELATED PROTEIN 101"/>
    <property type="match status" value="1"/>
</dbReference>